<gene>
    <name evidence="1" type="ORF">MCBB_0154</name>
</gene>
<dbReference type="Proteomes" id="UP000094707">
    <property type="component" value="Chromosome I"/>
</dbReference>
<evidence type="ECO:0000313" key="2">
    <source>
        <dbReference type="Proteomes" id="UP000094707"/>
    </source>
</evidence>
<sequence length="91" mass="10052">MKKEEKCASCEEICQYIEDEVKPGDTVRLSLGRCYIPGKVVTNNDGVLQINVDSSVIKGLTCIDVKGLKEFIVELEHECKDGVCTIEATDD</sequence>
<organism evidence="1 2">
    <name type="scientific">Methanobacterium congolense</name>
    <dbReference type="NCBI Taxonomy" id="118062"/>
    <lineage>
        <taxon>Archaea</taxon>
        <taxon>Methanobacteriati</taxon>
        <taxon>Methanobacteriota</taxon>
        <taxon>Methanomada group</taxon>
        <taxon>Methanobacteria</taxon>
        <taxon>Methanobacteriales</taxon>
        <taxon>Methanobacteriaceae</taxon>
        <taxon>Methanobacterium</taxon>
    </lineage>
</organism>
<dbReference type="GeneID" id="30411018"/>
<dbReference type="Pfam" id="PF09870">
    <property type="entry name" value="DUF2097"/>
    <property type="match status" value="1"/>
</dbReference>
<dbReference type="OrthoDB" id="67851at2157"/>
<name>A0A1D3KZC6_9EURY</name>
<evidence type="ECO:0008006" key="3">
    <source>
        <dbReference type="Google" id="ProtNLM"/>
    </source>
</evidence>
<evidence type="ECO:0000313" key="1">
    <source>
        <dbReference type="EMBL" id="SCG84742.1"/>
    </source>
</evidence>
<dbReference type="PATRIC" id="fig|129848.4.peg.161"/>
<reference evidence="1 2" key="1">
    <citation type="submission" date="2016-08" db="EMBL/GenBank/DDBJ databases">
        <authorList>
            <person name="Seilhamer J.J."/>
        </authorList>
    </citation>
    <scope>NUCLEOTIDE SEQUENCE [LARGE SCALE GENOMIC DNA]</scope>
    <source>
        <strain evidence="1">Buetzberg</strain>
    </source>
</reference>
<protein>
    <recommendedName>
        <fullName evidence="3">DUF2097 domain-containing protein</fullName>
    </recommendedName>
</protein>
<dbReference type="InterPro" id="IPR019208">
    <property type="entry name" value="DUF2097"/>
</dbReference>
<dbReference type="STRING" id="118062.MCBB_0154"/>
<proteinExistence type="predicted"/>
<accession>A0A1D3KZC6</accession>
<keyword evidence="2" id="KW-1185">Reference proteome</keyword>
<dbReference type="EMBL" id="LT607756">
    <property type="protein sequence ID" value="SCG84742.1"/>
    <property type="molecule type" value="Genomic_DNA"/>
</dbReference>
<dbReference type="AlphaFoldDB" id="A0A1D3KZC6"/>
<dbReference type="RefSeq" id="WP_071905818.1">
    <property type="nucleotide sequence ID" value="NZ_LT607756.1"/>
</dbReference>
<dbReference type="KEGG" id="mcub:MCBB_0154"/>